<evidence type="ECO:0000313" key="5">
    <source>
        <dbReference type="Proteomes" id="UP001205861"/>
    </source>
</evidence>
<dbReference type="Gene3D" id="2.120.10.30">
    <property type="entry name" value="TolB, C-terminal domain"/>
    <property type="match status" value="2"/>
</dbReference>
<feature type="signal peptide" evidence="2">
    <location>
        <begin position="1"/>
        <end position="25"/>
    </location>
</feature>
<dbReference type="SUPFAM" id="SSF82171">
    <property type="entry name" value="DPP6 N-terminal domain-like"/>
    <property type="match status" value="1"/>
</dbReference>
<keyword evidence="2" id="KW-0732">Signal</keyword>
<dbReference type="PANTHER" id="PTHR42776:SF27">
    <property type="entry name" value="DIPEPTIDYL PEPTIDASE FAMILY MEMBER 6"/>
    <property type="match status" value="1"/>
</dbReference>
<reference evidence="4 5" key="1">
    <citation type="submission" date="2022-08" db="EMBL/GenBank/DDBJ databases">
        <title>Reclassification of Massilia species as members of the genera Telluria, Duganella, Pseudoduganella, Mokoshia gen. nov. and Zemynaea gen. nov. using orthogonal and non-orthogonal genome-based approaches.</title>
        <authorList>
            <person name="Bowman J.P."/>
        </authorList>
    </citation>
    <scope>NUCLEOTIDE SEQUENCE [LARGE SCALE GENOMIC DNA]</scope>
    <source>
        <strain evidence="4 5">JCM 31607</strain>
    </source>
</reference>
<keyword evidence="5" id="KW-1185">Reference proteome</keyword>
<evidence type="ECO:0000259" key="3">
    <source>
        <dbReference type="Pfam" id="PF00326"/>
    </source>
</evidence>
<dbReference type="Pfam" id="PF00326">
    <property type="entry name" value="Peptidase_S9"/>
    <property type="match status" value="1"/>
</dbReference>
<dbReference type="InterPro" id="IPR001375">
    <property type="entry name" value="Peptidase_S9_cat"/>
</dbReference>
<evidence type="ECO:0000256" key="2">
    <source>
        <dbReference type="SAM" id="SignalP"/>
    </source>
</evidence>
<dbReference type="EMBL" id="JANUGV010000002">
    <property type="protein sequence ID" value="MCS0608835.1"/>
    <property type="molecule type" value="Genomic_DNA"/>
</dbReference>
<dbReference type="Proteomes" id="UP001205861">
    <property type="component" value="Unassembled WGS sequence"/>
</dbReference>
<dbReference type="RefSeq" id="WP_258856499.1">
    <property type="nucleotide sequence ID" value="NZ_JANUGV010000002.1"/>
</dbReference>
<proteinExistence type="predicted"/>
<name>A0ABT2BL84_9BURK</name>
<dbReference type="InterPro" id="IPR011042">
    <property type="entry name" value="6-blade_b-propeller_TolB-like"/>
</dbReference>
<comment type="caution">
    <text evidence="4">The sequence shown here is derived from an EMBL/GenBank/DDBJ whole genome shotgun (WGS) entry which is preliminary data.</text>
</comment>
<organism evidence="4 5">
    <name type="scientific">Massilia solisilvae</name>
    <dbReference type="NCBI Taxonomy" id="1811225"/>
    <lineage>
        <taxon>Bacteria</taxon>
        <taxon>Pseudomonadati</taxon>
        <taxon>Pseudomonadota</taxon>
        <taxon>Betaproteobacteria</taxon>
        <taxon>Burkholderiales</taxon>
        <taxon>Oxalobacteraceae</taxon>
        <taxon>Telluria group</taxon>
        <taxon>Massilia</taxon>
    </lineage>
</organism>
<sequence>MRETKGMAHGMLLAALLAGAGAAHAAGAAMHSYASLAMNADGTRIAVVEGGSEEGNGKRNQPLIVIRDAATGKVVGRYDDTTACPGCKIDFPSWSPDQKSLAFIGTDAKAGTATVFVARDGKLTALTTIKGVASTARWSPDGKQVALLATVGAKKLTGAVEAGVPQVGELGLSQDEDEQRVALVPATGGQIKLVSPADTFVYEYDWTPDGKGFVVTSAKGNGDANWWVATLGHVDAASGKLRIIAAPKMQMNMPHVSPDGSTVAFIGGLMSDFGSVGGDVYTVPLAGGEPLDVTPGYAGSFNGIAWRGKTVLASVLAGSDSAVVAIDPAKRSTRTLWSGPVSSSASRDGHFVFSADGAVAAAVQEDYEHAQHIVAGRLPQLATITHDNDDFAPQVKAQSVSWTNEGYNVQGWLVGPRQVEAGKKLPMIVQVHGGPAAAVTPRFITEGGRSNLVRDLVQRGYFVFMPNPRGSYGQGTKFSGANKRDFGGGDWRDILAGVDAAIKAAPIDGERLGLMGHSYGGFMTMWGVTHSHRFKAAVAGAGIANWISYYGQNGINTWMIPFFGASAYDDPAVYRAASPIESIKNATTPTLIYVGERDVECPAAQSIEFWNGMRAMNVPTKLVIYEGEGHAIRKPEHQKDQRERTLAWFDHYLK</sequence>
<accession>A0ABT2BL84</accession>
<dbReference type="InterPro" id="IPR029058">
    <property type="entry name" value="AB_hydrolase_fold"/>
</dbReference>
<evidence type="ECO:0000256" key="1">
    <source>
        <dbReference type="ARBA" id="ARBA00022801"/>
    </source>
</evidence>
<dbReference type="SUPFAM" id="SSF53474">
    <property type="entry name" value="alpha/beta-Hydrolases"/>
    <property type="match status" value="1"/>
</dbReference>
<feature type="chain" id="PRO_5047254482" evidence="2">
    <location>
        <begin position="26"/>
        <end position="654"/>
    </location>
</feature>
<feature type="domain" description="Peptidase S9 prolyl oligopeptidase catalytic" evidence="3">
    <location>
        <begin position="456"/>
        <end position="654"/>
    </location>
</feature>
<protein>
    <submittedName>
        <fullName evidence="4">S9 family peptidase</fullName>
    </submittedName>
</protein>
<gene>
    <name evidence="4" type="ORF">NX773_11725</name>
</gene>
<dbReference type="PANTHER" id="PTHR42776">
    <property type="entry name" value="SERINE PEPTIDASE S9 FAMILY MEMBER"/>
    <property type="match status" value="1"/>
</dbReference>
<keyword evidence="1" id="KW-0378">Hydrolase</keyword>
<dbReference type="Gene3D" id="3.40.50.1820">
    <property type="entry name" value="alpha/beta hydrolase"/>
    <property type="match status" value="1"/>
</dbReference>
<evidence type="ECO:0000313" key="4">
    <source>
        <dbReference type="EMBL" id="MCS0608835.1"/>
    </source>
</evidence>